<gene>
    <name evidence="1" type="ORF">EV182_003655</name>
</gene>
<dbReference type="Proteomes" id="UP001145114">
    <property type="component" value="Unassembled WGS sequence"/>
</dbReference>
<feature type="non-terminal residue" evidence="1">
    <location>
        <position position="78"/>
    </location>
</feature>
<protein>
    <submittedName>
        <fullName evidence="1">Uncharacterized protein</fullName>
    </submittedName>
</protein>
<comment type="caution">
    <text evidence="1">The sequence shown here is derived from an EMBL/GenBank/DDBJ whole genome shotgun (WGS) entry which is preliminary data.</text>
</comment>
<keyword evidence="2" id="KW-1185">Reference proteome</keyword>
<accession>A0ACC1HSJ4</accession>
<proteinExistence type="predicted"/>
<evidence type="ECO:0000313" key="2">
    <source>
        <dbReference type="Proteomes" id="UP001145114"/>
    </source>
</evidence>
<reference evidence="1" key="1">
    <citation type="submission" date="2022-06" db="EMBL/GenBank/DDBJ databases">
        <title>Phylogenomic reconstructions and comparative analyses of Kickxellomycotina fungi.</title>
        <authorList>
            <person name="Reynolds N.K."/>
            <person name="Stajich J.E."/>
            <person name="Barry K."/>
            <person name="Grigoriev I.V."/>
            <person name="Crous P."/>
            <person name="Smith M.E."/>
        </authorList>
    </citation>
    <scope>NUCLEOTIDE SEQUENCE</scope>
    <source>
        <strain evidence="1">RSA 2271</strain>
    </source>
</reference>
<sequence length="78" mass="9158">MSTHRKKPFSNKQKKQQLKDKRAKKRSLWDEPEGHKQSTHDSGNQVDLEQQQQQQQQQSNAETERHVETVPPPAKTDK</sequence>
<name>A0ACC1HSJ4_9FUNG</name>
<organism evidence="1 2">
    <name type="scientific">Spiromyces aspiralis</name>
    <dbReference type="NCBI Taxonomy" id="68401"/>
    <lineage>
        <taxon>Eukaryota</taxon>
        <taxon>Fungi</taxon>
        <taxon>Fungi incertae sedis</taxon>
        <taxon>Zoopagomycota</taxon>
        <taxon>Kickxellomycotina</taxon>
        <taxon>Kickxellomycetes</taxon>
        <taxon>Kickxellales</taxon>
        <taxon>Kickxellaceae</taxon>
        <taxon>Spiromyces</taxon>
    </lineage>
</organism>
<dbReference type="EMBL" id="JAMZIH010000984">
    <property type="protein sequence ID" value="KAJ1678631.1"/>
    <property type="molecule type" value="Genomic_DNA"/>
</dbReference>
<evidence type="ECO:0000313" key="1">
    <source>
        <dbReference type="EMBL" id="KAJ1678631.1"/>
    </source>
</evidence>